<dbReference type="SUPFAM" id="SSF88659">
    <property type="entry name" value="Sigma3 and sigma4 domains of RNA polymerase sigma factors"/>
    <property type="match status" value="1"/>
</dbReference>
<dbReference type="Pfam" id="PF08281">
    <property type="entry name" value="Sigma70_r4_2"/>
    <property type="match status" value="1"/>
</dbReference>
<evidence type="ECO:0000313" key="2">
    <source>
        <dbReference type="EMBL" id="GAH81632.1"/>
    </source>
</evidence>
<dbReference type="Gene3D" id="1.10.10.10">
    <property type="entry name" value="Winged helix-like DNA-binding domain superfamily/Winged helix DNA-binding domain"/>
    <property type="match status" value="1"/>
</dbReference>
<dbReference type="AlphaFoldDB" id="X1IIU4"/>
<organism evidence="2">
    <name type="scientific">marine sediment metagenome</name>
    <dbReference type="NCBI Taxonomy" id="412755"/>
    <lineage>
        <taxon>unclassified sequences</taxon>
        <taxon>metagenomes</taxon>
        <taxon>ecological metagenomes</taxon>
    </lineage>
</organism>
<accession>X1IIU4</accession>
<dbReference type="InterPro" id="IPR014284">
    <property type="entry name" value="RNA_pol_sigma-70_dom"/>
</dbReference>
<gene>
    <name evidence="2" type="ORF">S03H2_61196</name>
</gene>
<dbReference type="NCBIfam" id="TIGR02937">
    <property type="entry name" value="sigma70-ECF"/>
    <property type="match status" value="1"/>
</dbReference>
<protein>
    <recommendedName>
        <fullName evidence="1">RNA polymerase sigma factor 70 region 4 type 2 domain-containing protein</fullName>
    </recommendedName>
</protein>
<proteinExistence type="predicted"/>
<evidence type="ECO:0000259" key="1">
    <source>
        <dbReference type="Pfam" id="PF08281"/>
    </source>
</evidence>
<dbReference type="InterPro" id="IPR013249">
    <property type="entry name" value="RNA_pol_sigma70_r4_t2"/>
</dbReference>
<name>X1IIU4_9ZZZZ</name>
<dbReference type="GO" id="GO:0003677">
    <property type="term" value="F:DNA binding"/>
    <property type="evidence" value="ECO:0007669"/>
    <property type="project" value="InterPro"/>
</dbReference>
<sequence length="69" mass="7932">MVEEISQRINNAMAHLPYEQQEVVIMHLQGELKFKEIAKAQGVSVGTVQSRYLYGLRKLRSLLNGEMEK</sequence>
<comment type="caution">
    <text evidence="2">The sequence shown here is derived from an EMBL/GenBank/DDBJ whole genome shotgun (WGS) entry which is preliminary data.</text>
</comment>
<dbReference type="CDD" id="cd06171">
    <property type="entry name" value="Sigma70_r4"/>
    <property type="match status" value="1"/>
</dbReference>
<dbReference type="InterPro" id="IPR036388">
    <property type="entry name" value="WH-like_DNA-bd_sf"/>
</dbReference>
<dbReference type="GO" id="GO:0006352">
    <property type="term" value="P:DNA-templated transcription initiation"/>
    <property type="evidence" value="ECO:0007669"/>
    <property type="project" value="InterPro"/>
</dbReference>
<reference evidence="2" key="1">
    <citation type="journal article" date="2014" name="Front. Microbiol.">
        <title>High frequency of phylogenetically diverse reductive dehalogenase-homologous genes in deep subseafloor sedimentary metagenomes.</title>
        <authorList>
            <person name="Kawai M."/>
            <person name="Futagami T."/>
            <person name="Toyoda A."/>
            <person name="Takaki Y."/>
            <person name="Nishi S."/>
            <person name="Hori S."/>
            <person name="Arai W."/>
            <person name="Tsubouchi T."/>
            <person name="Morono Y."/>
            <person name="Uchiyama I."/>
            <person name="Ito T."/>
            <person name="Fujiyama A."/>
            <person name="Inagaki F."/>
            <person name="Takami H."/>
        </authorList>
    </citation>
    <scope>NUCLEOTIDE SEQUENCE</scope>
    <source>
        <strain evidence="2">Expedition CK06-06</strain>
    </source>
</reference>
<dbReference type="EMBL" id="BARU01039485">
    <property type="protein sequence ID" value="GAH81632.1"/>
    <property type="molecule type" value="Genomic_DNA"/>
</dbReference>
<dbReference type="InterPro" id="IPR013324">
    <property type="entry name" value="RNA_pol_sigma_r3/r4-like"/>
</dbReference>
<dbReference type="GO" id="GO:0016987">
    <property type="term" value="F:sigma factor activity"/>
    <property type="evidence" value="ECO:0007669"/>
    <property type="project" value="InterPro"/>
</dbReference>
<feature type="domain" description="RNA polymerase sigma factor 70 region 4 type 2" evidence="1">
    <location>
        <begin position="7"/>
        <end position="59"/>
    </location>
</feature>